<dbReference type="OrthoDB" id="25391at2759"/>
<feature type="region of interest" description="Disordered" evidence="1">
    <location>
        <begin position="1"/>
        <end position="101"/>
    </location>
</feature>
<gene>
    <name evidence="2" type="ORF">G7Y89_g813</name>
</gene>
<feature type="compositionally biased region" description="Polar residues" evidence="1">
    <location>
        <begin position="25"/>
        <end position="35"/>
    </location>
</feature>
<evidence type="ECO:0000256" key="1">
    <source>
        <dbReference type="SAM" id="MobiDB-lite"/>
    </source>
</evidence>
<accession>A0A8H4RY86</accession>
<dbReference type="Proteomes" id="UP000566819">
    <property type="component" value="Unassembled WGS sequence"/>
</dbReference>
<comment type="caution">
    <text evidence="2">The sequence shown here is derived from an EMBL/GenBank/DDBJ whole genome shotgun (WGS) entry which is preliminary data.</text>
</comment>
<dbReference type="EMBL" id="JAAMPI010000028">
    <property type="protein sequence ID" value="KAF4637285.1"/>
    <property type="molecule type" value="Genomic_DNA"/>
</dbReference>
<dbReference type="AlphaFoldDB" id="A0A8H4RY86"/>
<reference evidence="2 3" key="1">
    <citation type="submission" date="2020-03" db="EMBL/GenBank/DDBJ databases">
        <title>Draft Genome Sequence of Cudoniella acicularis.</title>
        <authorList>
            <person name="Buettner E."/>
            <person name="Kellner H."/>
        </authorList>
    </citation>
    <scope>NUCLEOTIDE SEQUENCE [LARGE SCALE GENOMIC DNA]</scope>
    <source>
        <strain evidence="2 3">DSM 108380</strain>
    </source>
</reference>
<name>A0A8H4RY86_9HELO</name>
<keyword evidence="3" id="KW-1185">Reference proteome</keyword>
<evidence type="ECO:0000313" key="2">
    <source>
        <dbReference type="EMBL" id="KAF4637285.1"/>
    </source>
</evidence>
<proteinExistence type="predicted"/>
<sequence>MHANQFSPQQPHHNNLDPNLMPSHMNMQQPMSSPAPNAPLPQRMRGAQPPNISGSPPQPGMLQPGVAGYQGAPQGMWQGGFDHSIHDGQGHSPSDTLSNTSAQAVPMTMNVEDWFQFFGINGDLSGMNGDAPLA</sequence>
<organism evidence="2 3">
    <name type="scientific">Cudoniella acicularis</name>
    <dbReference type="NCBI Taxonomy" id="354080"/>
    <lineage>
        <taxon>Eukaryota</taxon>
        <taxon>Fungi</taxon>
        <taxon>Dikarya</taxon>
        <taxon>Ascomycota</taxon>
        <taxon>Pezizomycotina</taxon>
        <taxon>Leotiomycetes</taxon>
        <taxon>Helotiales</taxon>
        <taxon>Tricladiaceae</taxon>
        <taxon>Cudoniella</taxon>
    </lineage>
</organism>
<protein>
    <submittedName>
        <fullName evidence="2">Uncharacterized protein</fullName>
    </submittedName>
</protein>
<feature type="compositionally biased region" description="Polar residues" evidence="1">
    <location>
        <begin position="1"/>
        <end position="17"/>
    </location>
</feature>
<feature type="compositionally biased region" description="Polar residues" evidence="1">
    <location>
        <begin position="91"/>
        <end position="101"/>
    </location>
</feature>
<evidence type="ECO:0000313" key="3">
    <source>
        <dbReference type="Proteomes" id="UP000566819"/>
    </source>
</evidence>